<evidence type="ECO:0000256" key="4">
    <source>
        <dbReference type="ARBA" id="ARBA00014046"/>
    </source>
</evidence>
<evidence type="ECO:0000313" key="16">
    <source>
        <dbReference type="EMBL" id="ODB97361.1"/>
    </source>
</evidence>
<feature type="site" description="Electron transfer via tryptophanyl radical" evidence="13">
    <location>
        <position position="367"/>
    </location>
</feature>
<dbReference type="RefSeq" id="WP_069024502.1">
    <property type="nucleotide sequence ID" value="NZ_LVJZ01000003.1"/>
</dbReference>
<dbReference type="GO" id="GO:0071949">
    <property type="term" value="F:FAD binding"/>
    <property type="evidence" value="ECO:0007669"/>
    <property type="project" value="TreeGrafter"/>
</dbReference>
<dbReference type="Proteomes" id="UP000094849">
    <property type="component" value="Unassembled WGS sequence"/>
</dbReference>
<dbReference type="STRING" id="1818881.A3196_11675"/>
<protein>
    <recommendedName>
        <fullName evidence="4">Deoxyribodipyrimidine photo-lyase</fullName>
        <ecNumber evidence="3">4.1.99.3</ecNumber>
    </recommendedName>
    <alternativeName>
        <fullName evidence="8">DNA photolyase</fullName>
    </alternativeName>
    <alternativeName>
        <fullName evidence="11">Photoreactivating enzyme</fullName>
    </alternativeName>
</protein>
<dbReference type="SUPFAM" id="SSF52425">
    <property type="entry name" value="Cryptochrome/photolyase, N-terminal domain"/>
    <property type="match status" value="1"/>
</dbReference>
<evidence type="ECO:0000256" key="9">
    <source>
        <dbReference type="ARBA" id="ARBA00033999"/>
    </source>
</evidence>
<comment type="caution">
    <text evidence="16">The sequence shown here is derived from an EMBL/GenBank/DDBJ whole genome shotgun (WGS) entry which is preliminary data.</text>
</comment>
<keyword evidence="5 12" id="KW-0285">Flavoprotein</keyword>
<dbReference type="GO" id="GO:0003904">
    <property type="term" value="F:deoxyribodipyrimidine photo-lyase activity"/>
    <property type="evidence" value="ECO:0007669"/>
    <property type="project" value="UniProtKB-EC"/>
</dbReference>
<dbReference type="AlphaFoldDB" id="A0A1E2URU1"/>
<evidence type="ECO:0000256" key="10">
    <source>
        <dbReference type="ARBA" id="ARBA00059220"/>
    </source>
</evidence>
<comment type="catalytic activity">
    <reaction evidence="9">
        <text>cyclobutadipyrimidine (in DNA) = 2 pyrimidine residues (in DNA).</text>
        <dbReference type="EC" id="4.1.99.3"/>
    </reaction>
</comment>
<evidence type="ECO:0000256" key="8">
    <source>
        <dbReference type="ARBA" id="ARBA00031671"/>
    </source>
</evidence>
<feature type="binding site" evidence="12">
    <location>
        <position position="277"/>
    </location>
    <ligand>
        <name>FAD</name>
        <dbReference type="ChEBI" id="CHEBI:57692"/>
    </ligand>
</feature>
<keyword evidence="6 12" id="KW-0274">FAD</keyword>
<dbReference type="GO" id="GO:0009416">
    <property type="term" value="P:response to light stimulus"/>
    <property type="evidence" value="ECO:0007669"/>
    <property type="project" value="TreeGrafter"/>
</dbReference>
<dbReference type="PROSITE" id="PS51645">
    <property type="entry name" value="PHR_CRY_ALPHA_BETA"/>
    <property type="match status" value="1"/>
</dbReference>
<dbReference type="Gene3D" id="1.25.40.80">
    <property type="match status" value="1"/>
</dbReference>
<feature type="binding site" evidence="12">
    <location>
        <begin position="237"/>
        <end position="241"/>
    </location>
    <ligand>
        <name>FAD</name>
        <dbReference type="ChEBI" id="CHEBI:57692"/>
    </ligand>
</feature>
<dbReference type="PANTHER" id="PTHR11455:SF9">
    <property type="entry name" value="CRYPTOCHROME CIRCADIAN CLOCK 5 ISOFORM X1"/>
    <property type="match status" value="1"/>
</dbReference>
<accession>A0A1E2URU1</accession>
<feature type="domain" description="Photolyase/cryptochrome alpha/beta" evidence="15">
    <location>
        <begin position="2"/>
        <end position="131"/>
    </location>
</feature>
<comment type="cofactor">
    <cofactor evidence="1">
        <name>(6R)-5,10-methylene-5,6,7,8-tetrahydrofolate</name>
        <dbReference type="ChEBI" id="CHEBI:15636"/>
    </cofactor>
</comment>
<comment type="function">
    <text evidence="10">Involved in repair of UV radiation-induced DNA damage. Catalyzes the light-dependent monomerization (300-600 nm) of cyclobutyl pyrimidine dimers (in cis-syn configuration), which are formed between adjacent bases on the same DNA strand upon exposure to ultraviolet radiation.</text>
</comment>
<comment type="similarity">
    <text evidence="14">Belongs to the DNA photolyase family.</text>
</comment>
<dbReference type="InterPro" id="IPR018394">
    <property type="entry name" value="DNA_photolyase_1_CS_C"/>
</dbReference>
<evidence type="ECO:0000256" key="6">
    <source>
        <dbReference type="ARBA" id="ARBA00022827"/>
    </source>
</evidence>
<comment type="similarity">
    <text evidence="2">Belongs to the DNA photolyase class-1 family.</text>
</comment>
<evidence type="ECO:0000256" key="12">
    <source>
        <dbReference type="PIRSR" id="PIRSR602081-1"/>
    </source>
</evidence>
<dbReference type="PANTHER" id="PTHR11455">
    <property type="entry name" value="CRYPTOCHROME"/>
    <property type="match status" value="1"/>
</dbReference>
<evidence type="ECO:0000256" key="14">
    <source>
        <dbReference type="RuleBase" id="RU004182"/>
    </source>
</evidence>
<dbReference type="SUPFAM" id="SSF48173">
    <property type="entry name" value="Cryptochrome/photolyase FAD-binding domain"/>
    <property type="match status" value="1"/>
</dbReference>
<dbReference type="PROSITE" id="PS00394">
    <property type="entry name" value="DNA_PHOTOLYASES_1_1"/>
    <property type="match status" value="1"/>
</dbReference>
<dbReference type="Gene3D" id="3.40.50.620">
    <property type="entry name" value="HUPs"/>
    <property type="match status" value="1"/>
</dbReference>
<keyword evidence="17" id="KW-1185">Reference proteome</keyword>
<dbReference type="InterPro" id="IPR036155">
    <property type="entry name" value="Crypto/Photolyase_N_sf"/>
</dbReference>
<evidence type="ECO:0000259" key="15">
    <source>
        <dbReference type="PROSITE" id="PS51645"/>
    </source>
</evidence>
<feature type="site" description="Electron transfer via tryptophanyl radical" evidence="13">
    <location>
        <position position="390"/>
    </location>
</feature>
<evidence type="ECO:0000256" key="7">
    <source>
        <dbReference type="ARBA" id="ARBA00022991"/>
    </source>
</evidence>
<organism evidence="16 17">
    <name type="scientific">Candidatus Thiodiazotropha endoloripes</name>
    <dbReference type="NCBI Taxonomy" id="1818881"/>
    <lineage>
        <taxon>Bacteria</taxon>
        <taxon>Pseudomonadati</taxon>
        <taxon>Pseudomonadota</taxon>
        <taxon>Gammaproteobacteria</taxon>
        <taxon>Chromatiales</taxon>
        <taxon>Sedimenticolaceae</taxon>
        <taxon>Candidatus Thiodiazotropha</taxon>
    </lineage>
</organism>
<feature type="binding site" evidence="12">
    <location>
        <begin position="380"/>
        <end position="382"/>
    </location>
    <ligand>
        <name>FAD</name>
        <dbReference type="ChEBI" id="CHEBI:57692"/>
    </ligand>
</feature>
<dbReference type="PRINTS" id="PR00147">
    <property type="entry name" value="DNAPHOTLYASE"/>
</dbReference>
<evidence type="ECO:0000256" key="5">
    <source>
        <dbReference type="ARBA" id="ARBA00022630"/>
    </source>
</evidence>
<dbReference type="GO" id="GO:0003677">
    <property type="term" value="F:DNA binding"/>
    <property type="evidence" value="ECO:0007669"/>
    <property type="project" value="TreeGrafter"/>
</dbReference>
<dbReference type="InterPro" id="IPR005101">
    <property type="entry name" value="Cryptochr/Photolyase_FAD-bd"/>
</dbReference>
<dbReference type="InterPro" id="IPR036134">
    <property type="entry name" value="Crypto/Photolyase_FAD-like_sf"/>
</dbReference>
<proteinExistence type="inferred from homology"/>
<dbReference type="InterPro" id="IPR006050">
    <property type="entry name" value="DNA_photolyase_N"/>
</dbReference>
<dbReference type="InterPro" id="IPR014729">
    <property type="entry name" value="Rossmann-like_a/b/a_fold"/>
</dbReference>
<keyword evidence="7 14" id="KW-0157">Chromophore</keyword>
<feature type="binding site" evidence="12">
    <location>
        <position position="225"/>
    </location>
    <ligand>
        <name>FAD</name>
        <dbReference type="ChEBI" id="CHEBI:57692"/>
    </ligand>
</feature>
<dbReference type="FunFam" id="1.10.579.10:FF:000003">
    <property type="entry name" value="Deoxyribodipyrimidine photo-lyase"/>
    <property type="match status" value="1"/>
</dbReference>
<evidence type="ECO:0000313" key="17">
    <source>
        <dbReference type="Proteomes" id="UP000094849"/>
    </source>
</evidence>
<evidence type="ECO:0000256" key="13">
    <source>
        <dbReference type="PIRSR" id="PIRSR602081-2"/>
    </source>
</evidence>
<feature type="site" description="Electron transfer via tryptophanyl radical" evidence="13">
    <location>
        <position position="311"/>
    </location>
</feature>
<comment type="cofactor">
    <cofactor evidence="12">
        <name>FAD</name>
        <dbReference type="ChEBI" id="CHEBI:57692"/>
    </cofactor>
    <text evidence="12">Binds 1 FAD per subunit.</text>
</comment>
<evidence type="ECO:0000256" key="3">
    <source>
        <dbReference type="ARBA" id="ARBA00013149"/>
    </source>
</evidence>
<evidence type="ECO:0000256" key="2">
    <source>
        <dbReference type="ARBA" id="ARBA00005862"/>
    </source>
</evidence>
<gene>
    <name evidence="16" type="ORF">A3196_11675</name>
</gene>
<dbReference type="GO" id="GO:0000719">
    <property type="term" value="P:photoreactive repair"/>
    <property type="evidence" value="ECO:0007669"/>
    <property type="project" value="UniProtKB-ARBA"/>
</dbReference>
<dbReference type="Pfam" id="PF03441">
    <property type="entry name" value="FAD_binding_7"/>
    <property type="match status" value="1"/>
</dbReference>
<name>A0A1E2URU1_9GAMM</name>
<evidence type="ECO:0000256" key="1">
    <source>
        <dbReference type="ARBA" id="ARBA00001932"/>
    </source>
</evidence>
<dbReference type="EMBL" id="LVJZ01000003">
    <property type="protein sequence ID" value="ODB97361.1"/>
    <property type="molecule type" value="Genomic_DNA"/>
</dbReference>
<dbReference type="EC" id="4.1.99.3" evidence="3"/>
<sequence length="491" mass="56227">MTRSILWFRRDLRLTDHPALLAAIRDAKHLLPIYIHAPDEDQPWRPGAASNWWLHNSLIALDRDLRKLGSGLIIAKGSSRLVIRKLAMKHRCQHLFFTHIPEPASIERDARVCRELTKAGVSCHQFHASQLSDGNSIRRLDGGSYRVFTPFWRALQKQGMLNRSPHPAPKSLPPQPDQVDSLDIDRLKLLPSTPWHRRFDDHWQPGEVGALKKLHGFLQQRVSGYHTGRDRPDLSETSRLSAHLHFGEISSVQIANGITARFGGTPVHANNDGASQYLRQLAWREFAIDLLKNNPNTDRLPFDSRFTDYPWRSDKQAKNLLQQWQRGQTGIPIVDAGMRELWQTGWMHNRVRMIVASLLSKNMGIHWLEGARWFWDTLIDADLANNSLGWQWSAGCGADAAPYFRIFNPVRQAERFDPSGDYIKHWLPELSALPTKRLYAPWTAKTSELFKAGIKLGNTYPIPIVDLQSSRKEALKRWEIVNRHSNKAGTK</sequence>
<dbReference type="Gene3D" id="1.10.579.10">
    <property type="entry name" value="DNA Cyclobutane Dipyrimidine Photolyase, subunit A, domain 3"/>
    <property type="match status" value="1"/>
</dbReference>
<dbReference type="Pfam" id="PF00875">
    <property type="entry name" value="DNA_photolyase"/>
    <property type="match status" value="1"/>
</dbReference>
<dbReference type="InterPro" id="IPR002081">
    <property type="entry name" value="Cryptochrome/DNA_photolyase_1"/>
</dbReference>
<reference evidence="16 17" key="1">
    <citation type="submission" date="2016-03" db="EMBL/GenBank/DDBJ databases">
        <title>Chemosynthetic sulphur-oxidizing symbionts of marine invertebrate animals are capable of nitrogen fixation.</title>
        <authorList>
            <person name="Petersen J.M."/>
            <person name="Kemper A."/>
            <person name="Gruber-Vodicka H."/>
            <person name="Cardini U."/>
            <person name="Geest Mvander."/>
            <person name="Kleiner M."/>
            <person name="Bulgheresi S."/>
            <person name="Fussmann M."/>
            <person name="Herbold C."/>
            <person name="Seah B.K.B."/>
            <person name="Antony C.Paul."/>
            <person name="Liu D."/>
            <person name="Belitz A."/>
            <person name="Weber M."/>
        </authorList>
    </citation>
    <scope>NUCLEOTIDE SEQUENCE [LARGE SCALE GENOMIC DNA]</scope>
    <source>
        <strain evidence="16">G_D</strain>
    </source>
</reference>
<evidence type="ECO:0000256" key="11">
    <source>
        <dbReference type="ARBA" id="ARBA00083107"/>
    </source>
</evidence>